<evidence type="ECO:0000313" key="3">
    <source>
        <dbReference type="Proteomes" id="UP000229307"/>
    </source>
</evidence>
<dbReference type="Gene3D" id="1.25.40.10">
    <property type="entry name" value="Tetratricopeptide repeat domain"/>
    <property type="match status" value="2"/>
</dbReference>
<dbReference type="InterPro" id="IPR022409">
    <property type="entry name" value="PKD/Chitinase_dom"/>
</dbReference>
<dbReference type="InterPro" id="IPR035986">
    <property type="entry name" value="PKD_dom_sf"/>
</dbReference>
<comment type="caution">
    <text evidence="2">The sequence shown here is derived from an EMBL/GenBank/DDBJ whole genome shotgun (WGS) entry which is preliminary data.</text>
</comment>
<feature type="domain" description="PKD" evidence="1">
    <location>
        <begin position="338"/>
        <end position="383"/>
    </location>
</feature>
<dbReference type="CDD" id="cd00146">
    <property type="entry name" value="PKD"/>
    <property type="match status" value="1"/>
</dbReference>
<dbReference type="Gene3D" id="2.60.40.10">
    <property type="entry name" value="Immunoglobulins"/>
    <property type="match status" value="1"/>
</dbReference>
<evidence type="ECO:0000259" key="1">
    <source>
        <dbReference type="PROSITE" id="PS50093"/>
    </source>
</evidence>
<protein>
    <recommendedName>
        <fullName evidence="1">PKD domain-containing protein</fullName>
    </recommendedName>
</protein>
<accession>A0A2M7SBR9</accession>
<dbReference type="SUPFAM" id="SSF48452">
    <property type="entry name" value="TPR-like"/>
    <property type="match status" value="1"/>
</dbReference>
<dbReference type="InterPro" id="IPR019734">
    <property type="entry name" value="TPR_rpt"/>
</dbReference>
<reference evidence="3" key="1">
    <citation type="submission" date="2017-09" db="EMBL/GenBank/DDBJ databases">
        <title>Depth-based differentiation of microbial function through sediment-hosted aquifers and enrichment of novel symbionts in the deep terrestrial subsurface.</title>
        <authorList>
            <person name="Probst A.J."/>
            <person name="Ladd B."/>
            <person name="Jarett J.K."/>
            <person name="Geller-Mcgrath D.E."/>
            <person name="Sieber C.M.K."/>
            <person name="Emerson J.B."/>
            <person name="Anantharaman K."/>
            <person name="Thomas B.C."/>
            <person name="Malmstrom R."/>
            <person name="Stieglmeier M."/>
            <person name="Klingl A."/>
            <person name="Woyke T."/>
            <person name="Ryan C.M."/>
            <person name="Banfield J.F."/>
        </authorList>
    </citation>
    <scope>NUCLEOTIDE SEQUENCE [LARGE SCALE GENOMIC DNA]</scope>
</reference>
<gene>
    <name evidence="2" type="ORF">COY52_05500</name>
</gene>
<evidence type="ECO:0000313" key="2">
    <source>
        <dbReference type="EMBL" id="PIZ16986.1"/>
    </source>
</evidence>
<dbReference type="PROSITE" id="PS50093">
    <property type="entry name" value="PKD"/>
    <property type="match status" value="1"/>
</dbReference>
<dbReference type="InterPro" id="IPR011990">
    <property type="entry name" value="TPR-like_helical_dom_sf"/>
</dbReference>
<name>A0A2M7SBR9_9BACT</name>
<sequence>MKKIVLFVFIPLWLLLVCGSAWSFAQPDWRDSAWQFRRKFSVYSTQGRQIGNTAYAELVTGGSLQADGFDLRIYDNRGVVTPYKMLFCSPYGVSFVAFKADEKYEPYTFYFGCNVLVPSQEPAEEWEPKGGLILREWEATRGIVNSWEDMQNMFANKGKVIGAGLRRNIFDSYSPYNYTVPHLSLYEGYLIINKPGKFKLAASSDGPSFLLIDGLMIVQWPGGHNASWQGDHYTVADLEKGLHKFELYWQALWGMDAQKLAVSSLTDWKNPARKYNYYQPIPREQFLDAWKAEPQALEAYNKTWCADFVFRQTSFLPSDFGFMLFYAFEAVEREGHIYEWDFGDGEKAEGAQTEHIFLSSGKYRVTLRESGEDGVEDVLSVTVSTVCEPKLTDYNYNARLKSYVRVMREYSFDKLQLPQLLLIWDCAKNLQDAELLLRLGKKMLPFLFTALRGWRSNLNVLKLSNRIAESLTGDDPLSNELAKDIYKELINEVYDDREKREVRRPLIDASLKLADLHLEKLRDYDAAIEEYSRLLDYKISYSENLQIYTGIGDAWLLKGDPGKAKEYYNKVYKEKEYTYEQEIALEGSLAQQVDAYLQTKELDGAKNSLAEWDESIPWKKLEPYYWLLKGRYFYQSKKYKDALFHLDMAIKLSTVIKVLLPEILYYQRQSFLGLGDFTSADSVSTQLKVAYPDSPWIK</sequence>
<dbReference type="SMART" id="SM00089">
    <property type="entry name" value="PKD"/>
    <property type="match status" value="1"/>
</dbReference>
<dbReference type="InterPro" id="IPR000601">
    <property type="entry name" value="PKD_dom"/>
</dbReference>
<dbReference type="Pfam" id="PF18911">
    <property type="entry name" value="PKD_4"/>
    <property type="match status" value="1"/>
</dbReference>
<dbReference type="SUPFAM" id="SSF49299">
    <property type="entry name" value="PKD domain"/>
    <property type="match status" value="1"/>
</dbReference>
<proteinExistence type="predicted"/>
<dbReference type="AlphaFoldDB" id="A0A2M7SBR9"/>
<organism evidence="2 3">
    <name type="scientific">Candidatus Desantisbacteria bacterium CG_4_10_14_0_8_um_filter_48_22</name>
    <dbReference type="NCBI Taxonomy" id="1974543"/>
    <lineage>
        <taxon>Bacteria</taxon>
        <taxon>Candidatus Desantisiibacteriota</taxon>
    </lineage>
</organism>
<dbReference type="Proteomes" id="UP000229307">
    <property type="component" value="Unassembled WGS sequence"/>
</dbReference>
<dbReference type="EMBL" id="PFMR01000150">
    <property type="protein sequence ID" value="PIZ16986.1"/>
    <property type="molecule type" value="Genomic_DNA"/>
</dbReference>
<dbReference type="SMART" id="SM00028">
    <property type="entry name" value="TPR"/>
    <property type="match status" value="2"/>
</dbReference>
<dbReference type="InterPro" id="IPR013783">
    <property type="entry name" value="Ig-like_fold"/>
</dbReference>